<feature type="transmembrane region" description="Helical" evidence="6">
    <location>
        <begin position="300"/>
        <end position="319"/>
    </location>
</feature>
<evidence type="ECO:0000313" key="9">
    <source>
        <dbReference type="Proteomes" id="UP001314166"/>
    </source>
</evidence>
<protein>
    <submittedName>
        <fullName evidence="8">Permease component NatB (NatB)</fullName>
    </submittedName>
</protein>
<dbReference type="InterPro" id="IPR051449">
    <property type="entry name" value="ABC-2_transporter_component"/>
</dbReference>
<dbReference type="RefSeq" id="WP_338344489.1">
    <property type="nucleotide sequence ID" value="NZ_CAUZLH010000013.1"/>
</dbReference>
<dbReference type="Proteomes" id="UP001314166">
    <property type="component" value="Unassembled WGS sequence"/>
</dbReference>
<evidence type="ECO:0000256" key="1">
    <source>
        <dbReference type="ARBA" id="ARBA00004651"/>
    </source>
</evidence>
<feature type="transmembrane region" description="Helical" evidence="6">
    <location>
        <begin position="325"/>
        <end position="343"/>
    </location>
</feature>
<comment type="caution">
    <text evidence="8">The sequence shown here is derived from an EMBL/GenBank/DDBJ whole genome shotgun (WGS) entry which is preliminary data.</text>
</comment>
<keyword evidence="4 6" id="KW-1133">Transmembrane helix</keyword>
<feature type="transmembrane region" description="Helical" evidence="6">
    <location>
        <begin position="169"/>
        <end position="191"/>
    </location>
</feature>
<evidence type="ECO:0000256" key="2">
    <source>
        <dbReference type="ARBA" id="ARBA00022475"/>
    </source>
</evidence>
<feature type="transmembrane region" description="Helical" evidence="6">
    <location>
        <begin position="265"/>
        <end position="288"/>
    </location>
</feature>
<feature type="transmembrane region" description="Helical" evidence="6">
    <location>
        <begin position="220"/>
        <end position="245"/>
    </location>
</feature>
<dbReference type="PANTHER" id="PTHR30294">
    <property type="entry name" value="MEMBRANE COMPONENT OF ABC TRANSPORTER YHHJ-RELATED"/>
    <property type="match status" value="1"/>
</dbReference>
<dbReference type="EMBL" id="CAUZMB010000007">
    <property type="protein sequence ID" value="CAK1248292.1"/>
    <property type="molecule type" value="Genomic_DNA"/>
</dbReference>
<evidence type="ECO:0000256" key="6">
    <source>
        <dbReference type="SAM" id="Phobius"/>
    </source>
</evidence>
<sequence>MLFGHLGTVIFQTFKIRIKKPSYWIMVLVPIILMSALLSITWITQNNNSRKINVGIIDNKILSVEMNKNDNLKVINITNNEKEKYLKNKKVEVVIRKDSFKNDFDVLSTHQLSASDKNIIDNELTQYNYKINLINANLSKEQLELISNNKSVNYTTLDKSSESSNQANFAISAVLGIFIFIFLTSYVSMIAQEIANEKSSRIMEILLASTSAKDQYYGKIFGILLLALVQMTIYIVIFFCSFLYFKNHINLQVIDQILSQLNFEILIISIFIVLVSIALYTFLTALIASLINDFNQVQQAIAPITYLAMIGYILAFILPNSTNNIIINILSFIPFFSQTLMPARLSIHSANINQGLLSLGINLITLIILAQVGLKLYSKNVLSYSSDNILKQFLQGLKHINLITKKR</sequence>
<keyword evidence="3 6" id="KW-0812">Transmembrane</keyword>
<keyword evidence="5 6" id="KW-0472">Membrane</keyword>
<evidence type="ECO:0000313" key="8">
    <source>
        <dbReference type="EMBL" id="CAK1248292.1"/>
    </source>
</evidence>
<evidence type="ECO:0000256" key="5">
    <source>
        <dbReference type="ARBA" id="ARBA00023136"/>
    </source>
</evidence>
<reference evidence="8 9" key="1">
    <citation type="submission" date="2023-10" db="EMBL/GenBank/DDBJ databases">
        <authorList>
            <person name="Botero Cardona J."/>
        </authorList>
    </citation>
    <scope>NUCLEOTIDE SEQUENCE [LARGE SCALE GENOMIC DNA]</scope>
    <source>
        <strain evidence="8 9">R-55214</strain>
    </source>
</reference>
<evidence type="ECO:0000256" key="4">
    <source>
        <dbReference type="ARBA" id="ARBA00022989"/>
    </source>
</evidence>
<dbReference type="InterPro" id="IPR013525">
    <property type="entry name" value="ABC2_TM"/>
</dbReference>
<keyword evidence="2" id="KW-1003">Cell membrane</keyword>
<evidence type="ECO:0000256" key="3">
    <source>
        <dbReference type="ARBA" id="ARBA00022692"/>
    </source>
</evidence>
<name>A0ABN9YVB0_9LACO</name>
<gene>
    <name evidence="8" type="ORF">R55214_HHFBAMCI_01176</name>
</gene>
<dbReference type="PANTHER" id="PTHR30294:SF29">
    <property type="entry name" value="MULTIDRUG ABC TRANSPORTER PERMEASE YBHS-RELATED"/>
    <property type="match status" value="1"/>
</dbReference>
<comment type="subcellular location">
    <subcellularLocation>
        <location evidence="1">Cell membrane</location>
        <topology evidence="1">Multi-pass membrane protein</topology>
    </subcellularLocation>
</comment>
<proteinExistence type="predicted"/>
<feature type="transmembrane region" description="Helical" evidence="6">
    <location>
        <begin position="355"/>
        <end position="374"/>
    </location>
</feature>
<organism evidence="8 9">
    <name type="scientific">Fructobacillus evanidus</name>
    <dbReference type="NCBI Taxonomy" id="3064281"/>
    <lineage>
        <taxon>Bacteria</taxon>
        <taxon>Bacillati</taxon>
        <taxon>Bacillota</taxon>
        <taxon>Bacilli</taxon>
        <taxon>Lactobacillales</taxon>
        <taxon>Lactobacillaceae</taxon>
        <taxon>Fructobacillus</taxon>
    </lineage>
</organism>
<evidence type="ECO:0000259" key="7">
    <source>
        <dbReference type="Pfam" id="PF12698"/>
    </source>
</evidence>
<keyword evidence="9" id="KW-1185">Reference proteome</keyword>
<dbReference type="Pfam" id="PF12698">
    <property type="entry name" value="ABC2_membrane_3"/>
    <property type="match status" value="1"/>
</dbReference>
<feature type="transmembrane region" description="Helical" evidence="6">
    <location>
        <begin position="23"/>
        <end position="43"/>
    </location>
</feature>
<accession>A0ABN9YVB0</accession>
<feature type="domain" description="ABC-2 type transporter transmembrane" evidence="7">
    <location>
        <begin position="22"/>
        <end position="370"/>
    </location>
</feature>